<organism evidence="2 3">
    <name type="scientific">Westerdykella ornata</name>
    <dbReference type="NCBI Taxonomy" id="318751"/>
    <lineage>
        <taxon>Eukaryota</taxon>
        <taxon>Fungi</taxon>
        <taxon>Dikarya</taxon>
        <taxon>Ascomycota</taxon>
        <taxon>Pezizomycotina</taxon>
        <taxon>Dothideomycetes</taxon>
        <taxon>Pleosporomycetidae</taxon>
        <taxon>Pleosporales</taxon>
        <taxon>Sporormiaceae</taxon>
        <taxon>Westerdykella</taxon>
    </lineage>
</organism>
<dbReference type="Proteomes" id="UP000800097">
    <property type="component" value="Unassembled WGS sequence"/>
</dbReference>
<feature type="non-terminal residue" evidence="2">
    <location>
        <position position="232"/>
    </location>
</feature>
<gene>
    <name evidence="2" type="ORF">EI97DRAFT_349469</name>
</gene>
<keyword evidence="3" id="KW-1185">Reference proteome</keyword>
<evidence type="ECO:0000313" key="2">
    <source>
        <dbReference type="EMBL" id="KAF2279478.1"/>
    </source>
</evidence>
<dbReference type="RefSeq" id="XP_033657017.1">
    <property type="nucleotide sequence ID" value="XM_033794822.1"/>
</dbReference>
<feature type="compositionally biased region" description="Pro residues" evidence="1">
    <location>
        <begin position="26"/>
        <end position="36"/>
    </location>
</feature>
<dbReference type="EMBL" id="ML986486">
    <property type="protein sequence ID" value="KAF2279478.1"/>
    <property type="molecule type" value="Genomic_DNA"/>
</dbReference>
<dbReference type="OrthoDB" id="4183412at2759"/>
<name>A0A6A6JUI6_WESOR</name>
<proteinExistence type="predicted"/>
<feature type="region of interest" description="Disordered" evidence="1">
    <location>
        <begin position="21"/>
        <end position="44"/>
    </location>
</feature>
<sequence>LALLSPLTPAATLPTTFLQARDLSIPGPPADPPQPPEGDGAGPYDSIDAGWLDYLKKAQFYAIATAAGEIGMVNAERNMRHYLGNTGDDLHVHPGPMMQDLPQFRESAQALAQNEATKAYEAIAEESGGERAFSSAWETYYATQEQSNDWYFAIGGFSFSVTGVVTKKPGGGSLKYQVHIFDRYNWDEGKFVHIGPIRIDDSELAELHLKGLAREYVVRGSSEVNDIGDFKP</sequence>
<protein>
    <submittedName>
        <fullName evidence="2">Uncharacterized protein</fullName>
    </submittedName>
</protein>
<feature type="non-terminal residue" evidence="2">
    <location>
        <position position="1"/>
    </location>
</feature>
<evidence type="ECO:0000313" key="3">
    <source>
        <dbReference type="Proteomes" id="UP000800097"/>
    </source>
</evidence>
<accession>A0A6A6JUI6</accession>
<reference evidence="2" key="1">
    <citation type="journal article" date="2020" name="Stud. Mycol.">
        <title>101 Dothideomycetes genomes: a test case for predicting lifestyles and emergence of pathogens.</title>
        <authorList>
            <person name="Haridas S."/>
            <person name="Albert R."/>
            <person name="Binder M."/>
            <person name="Bloem J."/>
            <person name="Labutti K."/>
            <person name="Salamov A."/>
            <person name="Andreopoulos B."/>
            <person name="Baker S."/>
            <person name="Barry K."/>
            <person name="Bills G."/>
            <person name="Bluhm B."/>
            <person name="Cannon C."/>
            <person name="Castanera R."/>
            <person name="Culley D."/>
            <person name="Daum C."/>
            <person name="Ezra D."/>
            <person name="Gonzalez J."/>
            <person name="Henrissat B."/>
            <person name="Kuo A."/>
            <person name="Liang C."/>
            <person name="Lipzen A."/>
            <person name="Lutzoni F."/>
            <person name="Magnuson J."/>
            <person name="Mondo S."/>
            <person name="Nolan M."/>
            <person name="Ohm R."/>
            <person name="Pangilinan J."/>
            <person name="Park H.-J."/>
            <person name="Ramirez L."/>
            <person name="Alfaro M."/>
            <person name="Sun H."/>
            <person name="Tritt A."/>
            <person name="Yoshinaga Y."/>
            <person name="Zwiers L.-H."/>
            <person name="Turgeon B."/>
            <person name="Goodwin S."/>
            <person name="Spatafora J."/>
            <person name="Crous P."/>
            <person name="Grigoriev I."/>
        </authorList>
    </citation>
    <scope>NUCLEOTIDE SEQUENCE</scope>
    <source>
        <strain evidence="2">CBS 379.55</strain>
    </source>
</reference>
<dbReference type="GeneID" id="54547997"/>
<evidence type="ECO:0000256" key="1">
    <source>
        <dbReference type="SAM" id="MobiDB-lite"/>
    </source>
</evidence>
<dbReference type="AlphaFoldDB" id="A0A6A6JUI6"/>